<evidence type="ECO:0000256" key="2">
    <source>
        <dbReference type="ARBA" id="ARBA00023315"/>
    </source>
</evidence>
<reference evidence="4" key="1">
    <citation type="submission" date="2020-12" db="EMBL/GenBank/DDBJ databases">
        <title>Antibiotic resistance and phylogeny of Pseudomonas spp. isolated over three decades from chicken meat in the Norwegian food chain.</title>
        <authorList>
            <person name="Moen B."/>
        </authorList>
    </citation>
    <scope>NUCLEOTIDE SEQUENCE</scope>
    <source>
        <strain evidence="4">MF6762</strain>
    </source>
</reference>
<keyword evidence="2" id="KW-0012">Acyltransferase</keyword>
<gene>
    <name evidence="4" type="ORF">JFT45_16800</name>
</gene>
<dbReference type="InterPro" id="IPR016181">
    <property type="entry name" value="Acyl_CoA_acyltransferase"/>
</dbReference>
<feature type="domain" description="N-acetyltransferase" evidence="3">
    <location>
        <begin position="3"/>
        <end position="145"/>
    </location>
</feature>
<dbReference type="GO" id="GO:0016747">
    <property type="term" value="F:acyltransferase activity, transferring groups other than amino-acyl groups"/>
    <property type="evidence" value="ECO:0007669"/>
    <property type="project" value="InterPro"/>
</dbReference>
<dbReference type="InterPro" id="IPR000182">
    <property type="entry name" value="GNAT_dom"/>
</dbReference>
<dbReference type="PROSITE" id="PS51186">
    <property type="entry name" value="GNAT"/>
    <property type="match status" value="1"/>
</dbReference>
<dbReference type="Gene3D" id="3.40.630.30">
    <property type="match status" value="1"/>
</dbReference>
<name>A0A8I1FSE9_9PSED</name>
<keyword evidence="1 4" id="KW-0808">Transferase</keyword>
<protein>
    <submittedName>
        <fullName evidence="4">GNAT family N-acetyltransferase</fullName>
    </submittedName>
</protein>
<sequence length="146" mass="16361">METTVRIANQADISAIFDIRTSVTENHLSHDQLTEMGITPDAIRQAMSASPCVWVAEVEGVPVGFSMADAEDGCVFAAFVRPEFEGRGVGRRLMARAEEFLFQHHRTIWLETAEISRASGFYRSLGWQVVEQLPEGDVRFEKSLNE</sequence>
<dbReference type="PANTHER" id="PTHR43877">
    <property type="entry name" value="AMINOALKYLPHOSPHONATE N-ACETYLTRANSFERASE-RELATED-RELATED"/>
    <property type="match status" value="1"/>
</dbReference>
<evidence type="ECO:0000313" key="4">
    <source>
        <dbReference type="EMBL" id="MBJ2258169.1"/>
    </source>
</evidence>
<dbReference type="EMBL" id="JAEKCZ010000015">
    <property type="protein sequence ID" value="MBJ2258169.1"/>
    <property type="molecule type" value="Genomic_DNA"/>
</dbReference>
<dbReference type="InterPro" id="IPR050832">
    <property type="entry name" value="Bact_Acetyltransf"/>
</dbReference>
<accession>A0A8I1FSE9</accession>
<evidence type="ECO:0000313" key="5">
    <source>
        <dbReference type="Proteomes" id="UP000658390"/>
    </source>
</evidence>
<dbReference type="Proteomes" id="UP000658390">
    <property type="component" value="Unassembled WGS sequence"/>
</dbReference>
<evidence type="ECO:0000256" key="1">
    <source>
        <dbReference type="ARBA" id="ARBA00022679"/>
    </source>
</evidence>
<evidence type="ECO:0000259" key="3">
    <source>
        <dbReference type="PROSITE" id="PS51186"/>
    </source>
</evidence>
<proteinExistence type="predicted"/>
<dbReference type="RefSeq" id="WP_198822474.1">
    <property type="nucleotide sequence ID" value="NZ_JAEKCZ010000015.1"/>
</dbReference>
<dbReference type="AlphaFoldDB" id="A0A8I1FSE9"/>
<comment type="caution">
    <text evidence="4">The sequence shown here is derived from an EMBL/GenBank/DDBJ whole genome shotgun (WGS) entry which is preliminary data.</text>
</comment>
<dbReference type="SUPFAM" id="SSF55729">
    <property type="entry name" value="Acyl-CoA N-acyltransferases (Nat)"/>
    <property type="match status" value="1"/>
</dbReference>
<dbReference type="CDD" id="cd04301">
    <property type="entry name" value="NAT_SF"/>
    <property type="match status" value="1"/>
</dbReference>
<organism evidence="4 5">
    <name type="scientific">Pseudomonas psychrophila</name>
    <dbReference type="NCBI Taxonomy" id="122355"/>
    <lineage>
        <taxon>Bacteria</taxon>
        <taxon>Pseudomonadati</taxon>
        <taxon>Pseudomonadota</taxon>
        <taxon>Gammaproteobacteria</taxon>
        <taxon>Pseudomonadales</taxon>
        <taxon>Pseudomonadaceae</taxon>
        <taxon>Pseudomonas</taxon>
    </lineage>
</organism>
<dbReference type="Pfam" id="PF13508">
    <property type="entry name" value="Acetyltransf_7"/>
    <property type="match status" value="1"/>
</dbReference>